<accession>A0AAE3FZI2</accession>
<dbReference type="Proteomes" id="UP001203207">
    <property type="component" value="Unassembled WGS sequence"/>
</dbReference>
<dbReference type="SUPFAM" id="SSF53756">
    <property type="entry name" value="UDP-Glycosyltransferase/glycogen phosphorylase"/>
    <property type="match status" value="1"/>
</dbReference>
<dbReference type="InterPro" id="IPR028098">
    <property type="entry name" value="Glyco_trans_4-like_N"/>
</dbReference>
<name>A0AAE3FZI2_9EURY</name>
<dbReference type="Gene3D" id="3.40.50.2000">
    <property type="entry name" value="Glycogen Phosphorylase B"/>
    <property type="match status" value="2"/>
</dbReference>
<dbReference type="RefSeq" id="WP_250585887.1">
    <property type="nucleotide sequence ID" value="NZ_JAKRVX010000009.1"/>
</dbReference>
<feature type="domain" description="Glycosyltransferase subfamily 4-like N-terminal" evidence="1">
    <location>
        <begin position="21"/>
        <end position="165"/>
    </location>
</feature>
<comment type="caution">
    <text evidence="2">The sequence shown here is derived from an EMBL/GenBank/DDBJ whole genome shotgun (WGS) entry which is preliminary data.</text>
</comment>
<dbReference type="PANTHER" id="PTHR12526">
    <property type="entry name" value="GLYCOSYLTRANSFERASE"/>
    <property type="match status" value="1"/>
</dbReference>
<proteinExistence type="predicted"/>
<keyword evidence="2" id="KW-0808">Transferase</keyword>
<sequence length="342" mass="38311">MSSNETLKVLQIASSGMEFFHEQVRVLRGLGIDCDVLYYPPDSRKKKQIHDGLLRKVYGHNPIYYAIRGSLFYPKIVQSTLQTDYDIIHVNSGVVAPLGLLQPQRPIVLTLWGDDLLGNRLAGYQSEITKICAKRSNEIIVRNEEMKNVLPCDATIIPSGVDTSRFRPMDQTASKKAVGWNAADLHVIFPYPKSQTKKRYHIAEQLVEQANMALDETVQLQTISGVDHEDMPQYYNAADVLLLPSLREGSPNTVKEAMACNVPVVSSDVGDVRERLDPVSNSYVCSDDSELKDALVTVLQTGGRSDGREYVEEVSLDRMGERIVAIYESLLEDTEDHNQEII</sequence>
<reference evidence="2" key="2">
    <citation type="submission" date="2022-02" db="EMBL/GenBank/DDBJ databases">
        <authorList>
            <person name="Elcheninov A.G."/>
            <person name="Sorokin D.Y."/>
            <person name="Kublanov I.V."/>
        </authorList>
    </citation>
    <scope>NUCLEOTIDE SEQUENCE</scope>
    <source>
        <strain evidence="2">AArc-St2</strain>
    </source>
</reference>
<evidence type="ECO:0000259" key="1">
    <source>
        <dbReference type="Pfam" id="PF13439"/>
    </source>
</evidence>
<dbReference type="Pfam" id="PF13439">
    <property type="entry name" value="Glyco_transf_4"/>
    <property type="match status" value="1"/>
</dbReference>
<keyword evidence="3" id="KW-1185">Reference proteome</keyword>
<dbReference type="Pfam" id="PF13692">
    <property type="entry name" value="Glyco_trans_1_4"/>
    <property type="match status" value="1"/>
</dbReference>
<dbReference type="AlphaFoldDB" id="A0AAE3FZI2"/>
<evidence type="ECO:0000313" key="2">
    <source>
        <dbReference type="EMBL" id="MCL9818303.1"/>
    </source>
</evidence>
<keyword evidence="2" id="KW-0328">Glycosyltransferase</keyword>
<reference evidence="2" key="1">
    <citation type="journal article" date="2022" name="Syst. Appl. Microbiol.">
        <title>Natronocalculus amylovorans gen. nov., sp. nov., and Natranaeroarchaeum aerophilus sp. nov., dominant culturable amylolytic natronoarchaea from hypersaline soda lakes in southwestern Siberia.</title>
        <authorList>
            <person name="Sorokin D.Y."/>
            <person name="Elcheninov A.G."/>
            <person name="Khizhniak T.V."/>
            <person name="Koenen M."/>
            <person name="Bale N.J."/>
            <person name="Damste J.S.S."/>
            <person name="Kublanov I.V."/>
        </authorList>
    </citation>
    <scope>NUCLEOTIDE SEQUENCE</scope>
    <source>
        <strain evidence="2">AArc-St2</strain>
    </source>
</reference>
<organism evidence="2 3">
    <name type="scientific">Natronocalculus amylovorans</name>
    <dbReference type="NCBI Taxonomy" id="2917812"/>
    <lineage>
        <taxon>Archaea</taxon>
        <taxon>Methanobacteriati</taxon>
        <taxon>Methanobacteriota</taxon>
        <taxon>Stenosarchaea group</taxon>
        <taxon>Halobacteria</taxon>
        <taxon>Halobacteriales</taxon>
        <taxon>Haloferacaceae</taxon>
        <taxon>Natronocalculus</taxon>
    </lineage>
</organism>
<protein>
    <submittedName>
        <fullName evidence="2">Glycosyltransferase</fullName>
        <ecNumber evidence="2">2.4.-.-</ecNumber>
    </submittedName>
</protein>
<dbReference type="GO" id="GO:0016757">
    <property type="term" value="F:glycosyltransferase activity"/>
    <property type="evidence" value="ECO:0007669"/>
    <property type="project" value="UniProtKB-KW"/>
</dbReference>
<gene>
    <name evidence="2" type="ORF">AArcSt2_15280</name>
</gene>
<evidence type="ECO:0000313" key="3">
    <source>
        <dbReference type="Proteomes" id="UP001203207"/>
    </source>
</evidence>
<dbReference type="PANTHER" id="PTHR12526:SF637">
    <property type="entry name" value="GLYCOSYLTRANSFERASE EPSF-RELATED"/>
    <property type="match status" value="1"/>
</dbReference>
<dbReference type="EMBL" id="JAKRVX010000009">
    <property type="protein sequence ID" value="MCL9818303.1"/>
    <property type="molecule type" value="Genomic_DNA"/>
</dbReference>
<dbReference type="EC" id="2.4.-.-" evidence="2"/>